<proteinExistence type="predicted"/>
<dbReference type="SMART" id="SM00260">
    <property type="entry name" value="CheW"/>
    <property type="match status" value="1"/>
</dbReference>
<dbReference type="Gene3D" id="2.40.50.180">
    <property type="entry name" value="CheA-289, Domain 4"/>
    <property type="match status" value="1"/>
</dbReference>
<comment type="caution">
    <text evidence="2">The sequence shown here is derived from an EMBL/GenBank/DDBJ whole genome shotgun (WGS) entry which is preliminary data.</text>
</comment>
<dbReference type="AlphaFoldDB" id="A0A2S9QJD8"/>
<keyword evidence="3" id="KW-1185">Reference proteome</keyword>
<feature type="domain" description="CheW-like" evidence="1">
    <location>
        <begin position="1"/>
        <end position="139"/>
    </location>
</feature>
<evidence type="ECO:0000313" key="2">
    <source>
        <dbReference type="EMBL" id="PRH89461.1"/>
    </source>
</evidence>
<dbReference type="OrthoDB" id="21913at2"/>
<name>A0A2S9QJD8_9HYPH</name>
<gene>
    <name evidence="2" type="ORF">C5L14_02480</name>
</gene>
<dbReference type="PANTHER" id="PTHR22617:SF43">
    <property type="entry name" value="PROTEIN PILI"/>
    <property type="match status" value="1"/>
</dbReference>
<protein>
    <submittedName>
        <fullName evidence="2">Chemotaxis protein CheW</fullName>
    </submittedName>
</protein>
<dbReference type="EMBL" id="PUEJ01000001">
    <property type="protein sequence ID" value="PRH89461.1"/>
    <property type="molecule type" value="Genomic_DNA"/>
</dbReference>
<dbReference type="InterPro" id="IPR039315">
    <property type="entry name" value="CheW"/>
</dbReference>
<dbReference type="PROSITE" id="PS50851">
    <property type="entry name" value="CHEW"/>
    <property type="match status" value="1"/>
</dbReference>
<dbReference type="GO" id="GO:0007165">
    <property type="term" value="P:signal transduction"/>
    <property type="evidence" value="ECO:0007669"/>
    <property type="project" value="InterPro"/>
</dbReference>
<accession>A0A2S9QJD8</accession>
<sequence length="139" mass="15260">MLFLYFRIGDEGFAMTIDPIVEVVPLTELKKVRGAPEGVAGSFEYRGRFVPVIDLCALELGRPAHRRLSTRIIVMRHPRDDAVLLGLIAEKATEMLRLDPAEFAPFAPGPDGLVQRVELEGLLPAALLAAIRSQPVTSQ</sequence>
<reference evidence="2 3" key="1">
    <citation type="submission" date="2018-02" db="EMBL/GenBank/DDBJ databases">
        <title>Whole genome sequencing of endophytic bacterium.</title>
        <authorList>
            <person name="Eedara R."/>
            <person name="Podile A.R."/>
        </authorList>
    </citation>
    <scope>NUCLEOTIDE SEQUENCE [LARGE SCALE GENOMIC DNA]</scope>
    <source>
        <strain evidence="2 3">RP1T</strain>
    </source>
</reference>
<organism evidence="2 3">
    <name type="scientific">Labrys okinawensis</name>
    <dbReference type="NCBI Taxonomy" id="346911"/>
    <lineage>
        <taxon>Bacteria</taxon>
        <taxon>Pseudomonadati</taxon>
        <taxon>Pseudomonadota</taxon>
        <taxon>Alphaproteobacteria</taxon>
        <taxon>Hyphomicrobiales</taxon>
        <taxon>Xanthobacteraceae</taxon>
        <taxon>Labrys</taxon>
    </lineage>
</organism>
<evidence type="ECO:0000313" key="3">
    <source>
        <dbReference type="Proteomes" id="UP000237682"/>
    </source>
</evidence>
<dbReference type="InterPro" id="IPR002545">
    <property type="entry name" value="CheW-lke_dom"/>
</dbReference>
<dbReference type="GO" id="GO:0005829">
    <property type="term" value="C:cytosol"/>
    <property type="evidence" value="ECO:0007669"/>
    <property type="project" value="TreeGrafter"/>
</dbReference>
<evidence type="ECO:0000259" key="1">
    <source>
        <dbReference type="PROSITE" id="PS50851"/>
    </source>
</evidence>
<dbReference type="Proteomes" id="UP000237682">
    <property type="component" value="Unassembled WGS sequence"/>
</dbReference>
<dbReference type="InterPro" id="IPR036061">
    <property type="entry name" value="CheW-like_dom_sf"/>
</dbReference>
<dbReference type="Pfam" id="PF01584">
    <property type="entry name" value="CheW"/>
    <property type="match status" value="1"/>
</dbReference>
<dbReference type="SUPFAM" id="SSF50341">
    <property type="entry name" value="CheW-like"/>
    <property type="match status" value="1"/>
</dbReference>
<dbReference type="RefSeq" id="WP_105860424.1">
    <property type="nucleotide sequence ID" value="NZ_PUEJ01000001.1"/>
</dbReference>
<dbReference type="GO" id="GO:0006935">
    <property type="term" value="P:chemotaxis"/>
    <property type="evidence" value="ECO:0007669"/>
    <property type="project" value="InterPro"/>
</dbReference>
<dbReference type="PANTHER" id="PTHR22617">
    <property type="entry name" value="CHEMOTAXIS SENSOR HISTIDINE KINASE-RELATED"/>
    <property type="match status" value="1"/>
</dbReference>